<dbReference type="GO" id="GO:0005524">
    <property type="term" value="F:ATP binding"/>
    <property type="evidence" value="ECO:0007669"/>
    <property type="project" value="UniProtKB-UniRule"/>
</dbReference>
<feature type="binding site" evidence="9">
    <location>
        <position position="16"/>
    </location>
    <ligand>
        <name>Mg(2+)</name>
        <dbReference type="ChEBI" id="CHEBI:18420"/>
    </ligand>
</feature>
<evidence type="ECO:0000256" key="1">
    <source>
        <dbReference type="ARBA" id="ARBA00022490"/>
    </source>
</evidence>
<evidence type="ECO:0000256" key="6">
    <source>
        <dbReference type="ARBA" id="ARBA00022840"/>
    </source>
</evidence>
<keyword evidence="2 9" id="KW-0436">Ligase</keyword>
<evidence type="ECO:0000256" key="4">
    <source>
        <dbReference type="ARBA" id="ARBA00022741"/>
    </source>
</evidence>
<dbReference type="GO" id="GO:0005829">
    <property type="term" value="C:cytosol"/>
    <property type="evidence" value="ECO:0007669"/>
    <property type="project" value="TreeGrafter"/>
</dbReference>
<dbReference type="STRING" id="1705394.SP60_04050"/>
<dbReference type="HAMAP" id="MF_00336">
    <property type="entry name" value="BioD"/>
    <property type="match status" value="1"/>
</dbReference>
<evidence type="ECO:0000313" key="11">
    <source>
        <dbReference type="Proteomes" id="UP000058020"/>
    </source>
</evidence>
<dbReference type="GO" id="GO:0000287">
    <property type="term" value="F:magnesium ion binding"/>
    <property type="evidence" value="ECO:0007669"/>
    <property type="project" value="UniProtKB-UniRule"/>
</dbReference>
<dbReference type="CDD" id="cd03109">
    <property type="entry name" value="DTBS"/>
    <property type="match status" value="1"/>
</dbReference>
<comment type="caution">
    <text evidence="9">Lacks conserved residue(s) required for the propagation of feature annotation.</text>
</comment>
<accession>A0A0M4P8X4</accession>
<dbReference type="Pfam" id="PF13500">
    <property type="entry name" value="AAA_26"/>
    <property type="match status" value="1"/>
</dbReference>
<dbReference type="PATRIC" id="fig|1705394.5.peg.811"/>
<evidence type="ECO:0000256" key="9">
    <source>
        <dbReference type="HAMAP-Rule" id="MF_00336"/>
    </source>
</evidence>
<keyword evidence="4 9" id="KW-0547">Nucleotide-binding</keyword>
<keyword evidence="3 9" id="KW-0479">Metal-binding</keyword>
<feature type="binding site" evidence="9">
    <location>
        <position position="53"/>
    </location>
    <ligand>
        <name>Mg(2+)</name>
        <dbReference type="ChEBI" id="CHEBI:18420"/>
    </ligand>
</feature>
<comment type="subunit">
    <text evidence="9">Homodimer.</text>
</comment>
<feature type="binding site" evidence="9">
    <location>
        <position position="40"/>
    </location>
    <ligand>
        <name>substrate</name>
    </ligand>
</feature>
<comment type="subcellular location">
    <subcellularLocation>
        <location evidence="9">Cytoplasm</location>
    </subcellularLocation>
</comment>
<evidence type="ECO:0000256" key="7">
    <source>
        <dbReference type="ARBA" id="ARBA00022842"/>
    </source>
</evidence>
<keyword evidence="7 9" id="KW-0460">Magnesium</keyword>
<gene>
    <name evidence="9" type="primary">bioD</name>
    <name evidence="10" type="ORF">SP60_04050</name>
</gene>
<evidence type="ECO:0000256" key="8">
    <source>
        <dbReference type="ARBA" id="ARBA00047386"/>
    </source>
</evidence>
<keyword evidence="6 9" id="KW-0067">ATP-binding</keyword>
<dbReference type="Gene3D" id="3.40.50.300">
    <property type="entry name" value="P-loop containing nucleotide triphosphate hydrolases"/>
    <property type="match status" value="1"/>
</dbReference>
<dbReference type="NCBIfam" id="TIGR00347">
    <property type="entry name" value="bioD"/>
    <property type="match status" value="1"/>
</dbReference>
<dbReference type="InterPro" id="IPR004472">
    <property type="entry name" value="DTB_synth_BioD"/>
</dbReference>
<evidence type="ECO:0000256" key="2">
    <source>
        <dbReference type="ARBA" id="ARBA00022598"/>
    </source>
</evidence>
<keyword evidence="11" id="KW-1185">Reference proteome</keyword>
<name>A0A0M4P8X4_9GAMM</name>
<proteinExistence type="inferred from homology"/>
<dbReference type="SUPFAM" id="SSF52540">
    <property type="entry name" value="P-loop containing nucleoside triphosphate hydrolases"/>
    <property type="match status" value="1"/>
</dbReference>
<evidence type="ECO:0000256" key="5">
    <source>
        <dbReference type="ARBA" id="ARBA00022756"/>
    </source>
</evidence>
<dbReference type="PIRSF" id="PIRSF006755">
    <property type="entry name" value="DTB_synth"/>
    <property type="match status" value="1"/>
</dbReference>
<comment type="similarity">
    <text evidence="9">Belongs to the dethiobiotin synthetase family.</text>
</comment>
<dbReference type="PANTHER" id="PTHR43210:SF2">
    <property type="entry name" value="ATP-DEPENDENT DETHIOBIOTIN SYNTHETASE BIOD 2"/>
    <property type="match status" value="1"/>
</dbReference>
<keyword evidence="1 9" id="KW-0963">Cytoplasm</keyword>
<comment type="catalytic activity">
    <reaction evidence="8">
        <text>(7R,8S)-8-amino-7-(carboxyamino)nonanoate + ATP = (4R,5S)-dethiobiotin + ADP + phosphate + H(+)</text>
        <dbReference type="Rhea" id="RHEA:63684"/>
        <dbReference type="ChEBI" id="CHEBI:15378"/>
        <dbReference type="ChEBI" id="CHEBI:30616"/>
        <dbReference type="ChEBI" id="CHEBI:43474"/>
        <dbReference type="ChEBI" id="CHEBI:149470"/>
        <dbReference type="ChEBI" id="CHEBI:149473"/>
        <dbReference type="ChEBI" id="CHEBI:456216"/>
    </reaction>
</comment>
<dbReference type="EC" id="6.3.3.3" evidence="9"/>
<dbReference type="InterPro" id="IPR027417">
    <property type="entry name" value="P-loop_NTPase"/>
</dbReference>
<sequence>MKGLFISGSGTDVGKTFIAQHLIHLLTQSRLVSVRKPVESDCRKVDGGLVTKDALKLLAASNVADDIDTVCPYKFLQCSNAESASKAENVKLSLEQLVDACASDTFVVVEGAGGLLSPLAEDTLNIDLAKSLALPLVIVVKDGLGAINQALLTIKVARQYQLEISCVVLNQFEPNTLNNASAIKHYGQCRVVLYNQALSAQFNQQMSEILALDGPFLV</sequence>
<dbReference type="OrthoDB" id="9802097at2"/>
<dbReference type="Proteomes" id="UP000058020">
    <property type="component" value="Chromosome"/>
</dbReference>
<dbReference type="AlphaFoldDB" id="A0A0M4P8X4"/>
<feature type="binding site" evidence="9">
    <location>
        <begin position="110"/>
        <end position="113"/>
    </location>
    <ligand>
        <name>ATP</name>
        <dbReference type="ChEBI" id="CHEBI:30616"/>
    </ligand>
</feature>
<feature type="binding site" evidence="9">
    <location>
        <begin position="170"/>
        <end position="171"/>
    </location>
    <ligand>
        <name>ATP</name>
        <dbReference type="ChEBI" id="CHEBI:30616"/>
    </ligand>
</feature>
<protein>
    <recommendedName>
        <fullName evidence="9">ATP-dependent dethiobiotin synthetase BioD</fullName>
        <ecNumber evidence="9">6.3.3.3</ecNumber>
    </recommendedName>
    <alternativeName>
        <fullName evidence="9">DTB synthetase</fullName>
        <shortName evidence="9">DTBS</shortName>
    </alternativeName>
    <alternativeName>
        <fullName evidence="9">Dethiobiotin synthase</fullName>
    </alternativeName>
</protein>
<reference evidence="10 11" key="1">
    <citation type="journal article" date="2015" name="Genome Announc.">
        <title>Genome Sequence of 'Candidatus Thioglobus autotrophica' Strain EF1, a Chemoautotroph from the SUP05 Clade of Marine Gammaproteobacteria.</title>
        <authorList>
            <person name="Shah V."/>
            <person name="Morris R.M."/>
        </authorList>
    </citation>
    <scope>NUCLEOTIDE SEQUENCE [LARGE SCALE GENOMIC DNA]</scope>
    <source>
        <strain evidence="10 11">EF1</strain>
    </source>
</reference>
<feature type="active site" evidence="9">
    <location>
        <position position="36"/>
    </location>
</feature>
<dbReference type="PANTHER" id="PTHR43210">
    <property type="entry name" value="DETHIOBIOTIN SYNTHETASE"/>
    <property type="match status" value="1"/>
</dbReference>
<organism evidence="10 11">
    <name type="scientific">Candidatus Thioglobus autotrophicus</name>
    <dbReference type="NCBI Taxonomy" id="1705394"/>
    <lineage>
        <taxon>Bacteria</taxon>
        <taxon>Pseudomonadati</taxon>
        <taxon>Pseudomonadota</taxon>
        <taxon>Gammaproteobacteria</taxon>
        <taxon>Candidatus Pseudothioglobaceae</taxon>
        <taxon>Candidatus Thioglobus</taxon>
    </lineage>
</organism>
<dbReference type="GO" id="GO:0004141">
    <property type="term" value="F:dethiobiotin synthase activity"/>
    <property type="evidence" value="ECO:0007669"/>
    <property type="project" value="UniProtKB-UniRule"/>
</dbReference>
<feature type="binding site" evidence="9">
    <location>
        <position position="110"/>
    </location>
    <ligand>
        <name>Mg(2+)</name>
        <dbReference type="ChEBI" id="CHEBI:18420"/>
    </ligand>
</feature>
<dbReference type="KEGG" id="tho:SP60_04050"/>
<dbReference type="UniPathway" id="UPA00078">
    <property type="reaction ID" value="UER00161"/>
</dbReference>
<dbReference type="RefSeq" id="WP_053951409.1">
    <property type="nucleotide sequence ID" value="NZ_CP010552.1"/>
</dbReference>
<comment type="catalytic activity">
    <reaction evidence="9">
        <text>(7R,8S)-7,8-diammoniononanoate + CO2 + ATP = (4R,5S)-dethiobiotin + ADP + phosphate + 3 H(+)</text>
        <dbReference type="Rhea" id="RHEA:15805"/>
        <dbReference type="ChEBI" id="CHEBI:15378"/>
        <dbReference type="ChEBI" id="CHEBI:16526"/>
        <dbReference type="ChEBI" id="CHEBI:30616"/>
        <dbReference type="ChEBI" id="CHEBI:43474"/>
        <dbReference type="ChEBI" id="CHEBI:149469"/>
        <dbReference type="ChEBI" id="CHEBI:149473"/>
        <dbReference type="ChEBI" id="CHEBI:456216"/>
        <dbReference type="EC" id="6.3.3.3"/>
    </reaction>
</comment>
<feature type="binding site" evidence="9">
    <location>
        <begin position="12"/>
        <end position="17"/>
    </location>
    <ligand>
        <name>ATP</name>
        <dbReference type="ChEBI" id="CHEBI:30616"/>
    </ligand>
</feature>
<comment type="pathway">
    <text evidence="9">Cofactor biosynthesis; biotin biosynthesis; biotin from 7,8-diaminononanoate: step 1/2.</text>
</comment>
<comment type="cofactor">
    <cofactor evidence="9">
        <name>Mg(2+)</name>
        <dbReference type="ChEBI" id="CHEBI:18420"/>
    </cofactor>
</comment>
<evidence type="ECO:0000256" key="3">
    <source>
        <dbReference type="ARBA" id="ARBA00022723"/>
    </source>
</evidence>
<dbReference type="EMBL" id="CP010552">
    <property type="protein sequence ID" value="ALE52459.1"/>
    <property type="molecule type" value="Genomic_DNA"/>
</dbReference>
<evidence type="ECO:0000313" key="10">
    <source>
        <dbReference type="EMBL" id="ALE52459.1"/>
    </source>
</evidence>
<keyword evidence="5 9" id="KW-0093">Biotin biosynthesis</keyword>
<dbReference type="GO" id="GO:0009102">
    <property type="term" value="P:biotin biosynthetic process"/>
    <property type="evidence" value="ECO:0007669"/>
    <property type="project" value="UniProtKB-UniRule"/>
</dbReference>
<feature type="binding site" evidence="9">
    <location>
        <position position="53"/>
    </location>
    <ligand>
        <name>ATP</name>
        <dbReference type="ChEBI" id="CHEBI:30616"/>
    </ligand>
</feature>
<comment type="function">
    <text evidence="9">Catalyzes a mechanistically unusual reaction, the ATP-dependent insertion of CO2 between the N7 and N8 nitrogen atoms of 7,8-diaminopelargonic acid (DAPA, also called 7,8-diammoniononanoate) to form a ureido ring.</text>
</comment>